<dbReference type="Proteomes" id="UP000296049">
    <property type="component" value="Unassembled WGS sequence"/>
</dbReference>
<dbReference type="EMBL" id="KB744074">
    <property type="protein sequence ID" value="EOA96123.1"/>
    <property type="molecule type" value="Genomic_DNA"/>
</dbReference>
<proteinExistence type="predicted"/>
<name>R0KS77_ANAPL</name>
<keyword evidence="2" id="KW-1185">Reference proteome</keyword>
<reference evidence="2" key="1">
    <citation type="journal article" date="2013" name="Nat. Genet.">
        <title>The duck genome and transcriptome provide insight into an avian influenza virus reservoir species.</title>
        <authorList>
            <person name="Huang Y."/>
            <person name="Li Y."/>
            <person name="Burt D.W."/>
            <person name="Chen H."/>
            <person name="Zhang Y."/>
            <person name="Qian W."/>
            <person name="Kim H."/>
            <person name="Gan S."/>
            <person name="Zhao Y."/>
            <person name="Li J."/>
            <person name="Yi K."/>
            <person name="Feng H."/>
            <person name="Zhu P."/>
            <person name="Li B."/>
            <person name="Liu Q."/>
            <person name="Fairley S."/>
            <person name="Magor K.E."/>
            <person name="Du Z."/>
            <person name="Hu X."/>
            <person name="Goodman L."/>
            <person name="Tafer H."/>
            <person name="Vignal A."/>
            <person name="Lee T."/>
            <person name="Kim K.W."/>
            <person name="Sheng Z."/>
            <person name="An Y."/>
            <person name="Searle S."/>
            <person name="Herrero J."/>
            <person name="Groenen M.A."/>
            <person name="Crooijmans R.P."/>
            <person name="Faraut T."/>
            <person name="Cai Q."/>
            <person name="Webster R.G."/>
            <person name="Aldridge J.R."/>
            <person name="Warren W.C."/>
            <person name="Bartschat S."/>
            <person name="Kehr S."/>
            <person name="Marz M."/>
            <person name="Stadler P.F."/>
            <person name="Smith J."/>
            <person name="Kraus R.H."/>
            <person name="Zhao Y."/>
            <person name="Ren L."/>
            <person name="Fei J."/>
            <person name="Morisson M."/>
            <person name="Kaiser P."/>
            <person name="Griffin D.K."/>
            <person name="Rao M."/>
            <person name="Pitel F."/>
            <person name="Wang J."/>
            <person name="Li N."/>
        </authorList>
    </citation>
    <scope>NUCLEOTIDE SEQUENCE [LARGE SCALE GENOMIC DNA]</scope>
</reference>
<protein>
    <submittedName>
        <fullName evidence="1">Uncharacterized protein</fullName>
    </submittedName>
</protein>
<organism evidence="1 2">
    <name type="scientific">Anas platyrhynchos</name>
    <name type="common">Mallard</name>
    <name type="synonym">Anas boschas</name>
    <dbReference type="NCBI Taxonomy" id="8839"/>
    <lineage>
        <taxon>Eukaryota</taxon>
        <taxon>Metazoa</taxon>
        <taxon>Chordata</taxon>
        <taxon>Craniata</taxon>
        <taxon>Vertebrata</taxon>
        <taxon>Euteleostomi</taxon>
        <taxon>Archelosauria</taxon>
        <taxon>Archosauria</taxon>
        <taxon>Dinosauria</taxon>
        <taxon>Saurischia</taxon>
        <taxon>Theropoda</taxon>
        <taxon>Coelurosauria</taxon>
        <taxon>Aves</taxon>
        <taxon>Neognathae</taxon>
        <taxon>Galloanserae</taxon>
        <taxon>Anseriformes</taxon>
        <taxon>Anatidae</taxon>
        <taxon>Anatinae</taxon>
        <taxon>Anas</taxon>
    </lineage>
</organism>
<evidence type="ECO:0000313" key="1">
    <source>
        <dbReference type="EMBL" id="EOA96123.1"/>
    </source>
</evidence>
<sequence>MTFISWGEEERAAFKDPNPRANYLYRISQNLFKHQHGHSTGGISSQNASCFPQEALVIEEGRILACHQQVIVISGIPPKSKDFLIYLGNDSNTAQNMRTTHIQILLHPTLIESIDFKTKLCIDWLYCGSSMSSKCAGVLGLHLKGCSLPEKSPDAGHHRAVLLQHSGCHGQQEPAPVKGSFRVSGLKVHDLEVIFDISLSFDYQFSYMTKTSTSAEARHPTMIKIQGKLRRFASNRTGYFAKFYFSNSDPGRLTSNSHAGEKKQAAMEKHYTTQLPLGNHLA</sequence>
<evidence type="ECO:0000313" key="2">
    <source>
        <dbReference type="Proteomes" id="UP000296049"/>
    </source>
</evidence>
<dbReference type="AlphaFoldDB" id="R0KS77"/>
<gene>
    <name evidence="1" type="ORF">Anapl_05396</name>
</gene>
<accession>R0KS77</accession>